<protein>
    <submittedName>
        <fullName evidence="3">F-box domain-containing protein</fullName>
    </submittedName>
</protein>
<dbReference type="PROSITE" id="PS50181">
    <property type="entry name" value="FBOX"/>
    <property type="match status" value="1"/>
</dbReference>
<keyword evidence="2" id="KW-1185">Reference proteome</keyword>
<accession>A0A1I7UTS0</accession>
<dbReference type="WBParaSite" id="Csp11.Scaffold630.g19269.t1">
    <property type="protein sequence ID" value="Csp11.Scaffold630.g19269.t1"/>
    <property type="gene ID" value="Csp11.Scaffold630.g19269"/>
</dbReference>
<organism evidence="2 3">
    <name type="scientific">Caenorhabditis tropicalis</name>
    <dbReference type="NCBI Taxonomy" id="1561998"/>
    <lineage>
        <taxon>Eukaryota</taxon>
        <taxon>Metazoa</taxon>
        <taxon>Ecdysozoa</taxon>
        <taxon>Nematoda</taxon>
        <taxon>Chromadorea</taxon>
        <taxon>Rhabditida</taxon>
        <taxon>Rhabditina</taxon>
        <taxon>Rhabditomorpha</taxon>
        <taxon>Rhabditoidea</taxon>
        <taxon>Rhabditidae</taxon>
        <taxon>Peloderinae</taxon>
        <taxon>Caenorhabditis</taxon>
    </lineage>
</organism>
<reference evidence="3" key="1">
    <citation type="submission" date="2016-11" db="UniProtKB">
        <authorList>
            <consortium name="WormBaseParasite"/>
        </authorList>
    </citation>
    <scope>IDENTIFICATION</scope>
</reference>
<dbReference type="eggNOG" id="ENOG502TKI0">
    <property type="taxonomic scope" value="Eukaryota"/>
</dbReference>
<feature type="domain" description="F-box" evidence="1">
    <location>
        <begin position="1"/>
        <end position="38"/>
    </location>
</feature>
<dbReference type="PANTHER" id="PTHR21503">
    <property type="entry name" value="F-BOX-CONTAINING HYPOTHETICAL PROTEIN C.ELEGANS"/>
    <property type="match status" value="1"/>
</dbReference>
<sequence>MDLLRLPLLVLIDVFKNMDNREKFLISFMSKRAKNTLNLTSAPSEFSFQLSESFLIQPEEWDSRIYMKTNKENYLIGGELMRLSFNPRGITLKNETPRNQLLLASHVLDAFPKSTISVAFYDPILPATALEFMTMINQRKFFIKAFTYCMTEVSSFKFVPELLDECTKVTESIKIHAAFPDVFVYTPLRPFKAASLKMFGNTNWFDLENFMSCRDVIIKLRIMSKRTAQTYNSFFSKWMDSDGPLQKLTLFCITKPEYRMIMDALNNQLVSLSLFVIKFNILGEPCNKLTHIGSN</sequence>
<name>A0A1I7UTS0_9PELO</name>
<evidence type="ECO:0000259" key="1">
    <source>
        <dbReference type="PROSITE" id="PS50181"/>
    </source>
</evidence>
<evidence type="ECO:0000313" key="3">
    <source>
        <dbReference type="WBParaSite" id="Csp11.Scaffold630.g19269.t1"/>
    </source>
</evidence>
<proteinExistence type="predicted"/>
<evidence type="ECO:0000313" key="2">
    <source>
        <dbReference type="Proteomes" id="UP000095282"/>
    </source>
</evidence>
<dbReference type="AlphaFoldDB" id="A0A1I7UTS0"/>
<dbReference type="Proteomes" id="UP000095282">
    <property type="component" value="Unplaced"/>
</dbReference>
<dbReference type="InterPro" id="IPR001810">
    <property type="entry name" value="F-box_dom"/>
</dbReference>